<protein>
    <submittedName>
        <fullName evidence="1">Uncharacterized protein</fullName>
    </submittedName>
</protein>
<name>A0ACB7Y1M8_9ERIC</name>
<proteinExistence type="predicted"/>
<reference evidence="1 2" key="1">
    <citation type="journal article" date="2021" name="Hortic Res">
        <title>High-quality reference genome and annotation aids understanding of berry development for evergreen blueberry (Vaccinium darrowii).</title>
        <authorList>
            <person name="Yu J."/>
            <person name="Hulse-Kemp A.M."/>
            <person name="Babiker E."/>
            <person name="Staton M."/>
        </authorList>
    </citation>
    <scope>NUCLEOTIDE SEQUENCE [LARGE SCALE GENOMIC DNA]</scope>
    <source>
        <strain evidence="2">cv. NJ 8807/NJ 8810</strain>
        <tissue evidence="1">Young leaf</tissue>
    </source>
</reference>
<sequence length="244" mass="26873">MEVCACPSIPLWVRLSSNFRCVVSADYQRWIEFIRDVVSAVLRGFFFAILTFLFGVVVATLGATAALMGALFGFKSNRSLLHGAAAGAVAGAYFYLQFIKASVGLWISYADGPVSFLHLIVVISELLNPTLLYLLELFGSVGIQDVENQMDTDQTINEVQRLIDAGGANVSSQSSVHLLPKTRITHKNIYNNSGSRISCPICLEDFQHGEVAGILPLCHHIFHRSCIAKWHSRHSSCPLCRRSQ</sequence>
<organism evidence="1 2">
    <name type="scientific">Vaccinium darrowii</name>
    <dbReference type="NCBI Taxonomy" id="229202"/>
    <lineage>
        <taxon>Eukaryota</taxon>
        <taxon>Viridiplantae</taxon>
        <taxon>Streptophyta</taxon>
        <taxon>Embryophyta</taxon>
        <taxon>Tracheophyta</taxon>
        <taxon>Spermatophyta</taxon>
        <taxon>Magnoliopsida</taxon>
        <taxon>eudicotyledons</taxon>
        <taxon>Gunneridae</taxon>
        <taxon>Pentapetalae</taxon>
        <taxon>asterids</taxon>
        <taxon>Ericales</taxon>
        <taxon>Ericaceae</taxon>
        <taxon>Vaccinioideae</taxon>
        <taxon>Vaccinieae</taxon>
        <taxon>Vaccinium</taxon>
    </lineage>
</organism>
<dbReference type="Proteomes" id="UP000828048">
    <property type="component" value="Chromosome 5"/>
</dbReference>
<gene>
    <name evidence="1" type="ORF">Vadar_025133</name>
</gene>
<dbReference type="EMBL" id="CM037155">
    <property type="protein sequence ID" value="KAH7847354.1"/>
    <property type="molecule type" value="Genomic_DNA"/>
</dbReference>
<keyword evidence="2" id="KW-1185">Reference proteome</keyword>
<evidence type="ECO:0000313" key="1">
    <source>
        <dbReference type="EMBL" id="KAH7847354.1"/>
    </source>
</evidence>
<comment type="caution">
    <text evidence="1">The sequence shown here is derived from an EMBL/GenBank/DDBJ whole genome shotgun (WGS) entry which is preliminary data.</text>
</comment>
<accession>A0ACB7Y1M8</accession>
<evidence type="ECO:0000313" key="2">
    <source>
        <dbReference type="Proteomes" id="UP000828048"/>
    </source>
</evidence>